<dbReference type="Gene3D" id="3.40.50.2300">
    <property type="match status" value="2"/>
</dbReference>
<dbReference type="GO" id="GO:0007168">
    <property type="term" value="P:receptor guanylyl cyclase signaling pathway"/>
    <property type="evidence" value="ECO:0007669"/>
    <property type="project" value="TreeGrafter"/>
</dbReference>
<feature type="region of interest" description="Disordered" evidence="15">
    <location>
        <begin position="1214"/>
        <end position="1235"/>
    </location>
</feature>
<keyword evidence="10" id="KW-0325">Glycoprotein</keyword>
<keyword evidence="6" id="KW-0547">Nucleotide-binding</keyword>
<dbReference type="CDD" id="cd07302">
    <property type="entry name" value="CHD"/>
    <property type="match status" value="1"/>
</dbReference>
<evidence type="ECO:0000256" key="9">
    <source>
        <dbReference type="ARBA" id="ARBA00023170"/>
    </source>
</evidence>
<evidence type="ECO:0000313" key="20">
    <source>
        <dbReference type="Proteomes" id="UP000198287"/>
    </source>
</evidence>
<dbReference type="PROSITE" id="PS50125">
    <property type="entry name" value="GUANYLATE_CYCLASE_2"/>
    <property type="match status" value="1"/>
</dbReference>
<keyword evidence="8 16" id="KW-0472">Membrane</keyword>
<evidence type="ECO:0000256" key="12">
    <source>
        <dbReference type="ARBA" id="ARBA00023293"/>
    </source>
</evidence>
<dbReference type="Pfam" id="PF01094">
    <property type="entry name" value="ANF_receptor"/>
    <property type="match status" value="1"/>
</dbReference>
<evidence type="ECO:0000256" key="3">
    <source>
        <dbReference type="ARBA" id="ARBA00012202"/>
    </source>
</evidence>
<evidence type="ECO:0000259" key="17">
    <source>
        <dbReference type="PROSITE" id="PS50011"/>
    </source>
</evidence>
<keyword evidence="5" id="KW-0732">Signal</keyword>
<keyword evidence="7 16" id="KW-1133">Transmembrane helix</keyword>
<dbReference type="InterPro" id="IPR011009">
    <property type="entry name" value="Kinase-like_dom_sf"/>
</dbReference>
<dbReference type="GO" id="GO:0035556">
    <property type="term" value="P:intracellular signal transduction"/>
    <property type="evidence" value="ECO:0007669"/>
    <property type="project" value="InterPro"/>
</dbReference>
<evidence type="ECO:0000256" key="4">
    <source>
        <dbReference type="ARBA" id="ARBA00022692"/>
    </source>
</evidence>
<evidence type="ECO:0000256" key="2">
    <source>
        <dbReference type="ARBA" id="ARBA00004479"/>
    </source>
</evidence>
<dbReference type="STRING" id="158441.A0A226DJ09"/>
<reference evidence="19 20" key="1">
    <citation type="submission" date="2015-12" db="EMBL/GenBank/DDBJ databases">
        <title>The genome of Folsomia candida.</title>
        <authorList>
            <person name="Faddeeva A."/>
            <person name="Derks M.F."/>
            <person name="Anvar Y."/>
            <person name="Smit S."/>
            <person name="Van Straalen N."/>
            <person name="Roelofs D."/>
        </authorList>
    </citation>
    <scope>NUCLEOTIDE SEQUENCE [LARGE SCALE GENOMIC DNA]</scope>
    <source>
        <strain evidence="19 20">VU population</strain>
        <tissue evidence="19">Whole body</tissue>
    </source>
</reference>
<dbReference type="Gene3D" id="1.10.510.10">
    <property type="entry name" value="Transferase(Phosphotransferase) domain 1"/>
    <property type="match status" value="1"/>
</dbReference>
<dbReference type="InterPro" id="IPR029787">
    <property type="entry name" value="Nucleotide_cyclase"/>
</dbReference>
<protein>
    <recommendedName>
        <fullName evidence="3 14">Guanylate cyclase</fullName>
        <ecNumber evidence="3 14">4.6.1.2</ecNumber>
    </recommendedName>
</protein>
<keyword evidence="9" id="KW-0675">Receptor</keyword>
<evidence type="ECO:0000256" key="5">
    <source>
        <dbReference type="ARBA" id="ARBA00022729"/>
    </source>
</evidence>
<dbReference type="GO" id="GO:0004016">
    <property type="term" value="F:adenylate cyclase activity"/>
    <property type="evidence" value="ECO:0007669"/>
    <property type="project" value="TreeGrafter"/>
</dbReference>
<dbReference type="Gene3D" id="3.30.70.1230">
    <property type="entry name" value="Nucleotide cyclase"/>
    <property type="match status" value="1"/>
</dbReference>
<dbReference type="SUPFAM" id="SSF55073">
    <property type="entry name" value="Nucleotide cyclase"/>
    <property type="match status" value="1"/>
</dbReference>
<feature type="transmembrane region" description="Helical" evidence="16">
    <location>
        <begin position="569"/>
        <end position="591"/>
    </location>
</feature>
<keyword evidence="20" id="KW-1185">Reference proteome</keyword>
<comment type="similarity">
    <text evidence="13">Belongs to the adenylyl cyclase class-4/guanylyl cyclase family.</text>
</comment>
<comment type="caution">
    <text evidence="19">The sequence shown here is derived from an EMBL/GenBank/DDBJ whole genome shotgun (WGS) entry which is preliminary data.</text>
</comment>
<keyword evidence="11 13" id="KW-0456">Lyase</keyword>
<evidence type="ECO:0000256" key="6">
    <source>
        <dbReference type="ARBA" id="ARBA00022741"/>
    </source>
</evidence>
<evidence type="ECO:0000256" key="8">
    <source>
        <dbReference type="ARBA" id="ARBA00023136"/>
    </source>
</evidence>
<feature type="compositionally biased region" description="Low complexity" evidence="15">
    <location>
        <begin position="1625"/>
        <end position="1644"/>
    </location>
</feature>
<dbReference type="InterPro" id="IPR000719">
    <property type="entry name" value="Prot_kinase_dom"/>
</dbReference>
<dbReference type="InterPro" id="IPR028082">
    <property type="entry name" value="Peripla_BP_I"/>
</dbReference>
<feature type="compositionally biased region" description="Basic and acidic residues" evidence="15">
    <location>
        <begin position="1588"/>
        <end position="1599"/>
    </location>
</feature>
<evidence type="ECO:0000256" key="7">
    <source>
        <dbReference type="ARBA" id="ARBA00022989"/>
    </source>
</evidence>
<dbReference type="InterPro" id="IPR001828">
    <property type="entry name" value="ANF_lig-bd_rcpt"/>
</dbReference>
<feature type="domain" description="Guanylate cyclase" evidence="18">
    <location>
        <begin position="970"/>
        <end position="1100"/>
    </location>
</feature>
<feature type="domain" description="Protein kinase" evidence="17">
    <location>
        <begin position="623"/>
        <end position="899"/>
    </location>
</feature>
<dbReference type="InterPro" id="IPR001054">
    <property type="entry name" value="A/G_cyclase"/>
</dbReference>
<dbReference type="PANTHER" id="PTHR11920:SF474">
    <property type="entry name" value="RECEPTOR-TYPE GUANYLATE CYCLASE GYC76C"/>
    <property type="match status" value="1"/>
</dbReference>
<keyword evidence="4 16" id="KW-0812">Transmembrane</keyword>
<name>A0A226DJ09_FOLCA</name>
<accession>A0A226DJ09</accession>
<evidence type="ECO:0000256" key="16">
    <source>
        <dbReference type="SAM" id="Phobius"/>
    </source>
</evidence>
<feature type="compositionally biased region" description="Low complexity" evidence="15">
    <location>
        <begin position="1330"/>
        <end position="1352"/>
    </location>
</feature>
<dbReference type="SUPFAM" id="SSF53822">
    <property type="entry name" value="Periplasmic binding protein-like I"/>
    <property type="match status" value="1"/>
</dbReference>
<dbReference type="OrthoDB" id="5984008at2759"/>
<organism evidence="19 20">
    <name type="scientific">Folsomia candida</name>
    <name type="common">Springtail</name>
    <dbReference type="NCBI Taxonomy" id="158441"/>
    <lineage>
        <taxon>Eukaryota</taxon>
        <taxon>Metazoa</taxon>
        <taxon>Ecdysozoa</taxon>
        <taxon>Arthropoda</taxon>
        <taxon>Hexapoda</taxon>
        <taxon>Collembola</taxon>
        <taxon>Entomobryomorpha</taxon>
        <taxon>Isotomoidea</taxon>
        <taxon>Isotomidae</taxon>
        <taxon>Proisotominae</taxon>
        <taxon>Folsomia</taxon>
    </lineage>
</organism>
<dbReference type="Pfam" id="PF00211">
    <property type="entry name" value="Guanylate_cyc"/>
    <property type="match status" value="1"/>
</dbReference>
<feature type="compositionally biased region" description="Low complexity" evidence="15">
    <location>
        <begin position="1416"/>
        <end position="1432"/>
    </location>
</feature>
<dbReference type="Proteomes" id="UP000198287">
    <property type="component" value="Unassembled WGS sequence"/>
</dbReference>
<dbReference type="SMART" id="SM00044">
    <property type="entry name" value="CYCc"/>
    <property type="match status" value="1"/>
</dbReference>
<feature type="region of interest" description="Disordered" evidence="15">
    <location>
        <begin position="1387"/>
        <end position="1454"/>
    </location>
</feature>
<feature type="region of interest" description="Disordered" evidence="15">
    <location>
        <begin position="1256"/>
        <end position="1352"/>
    </location>
</feature>
<feature type="compositionally biased region" description="Low complexity" evidence="15">
    <location>
        <begin position="1439"/>
        <end position="1451"/>
    </location>
</feature>
<sequence length="1682" mass="187715">MDKYVLSHHHHHCRDGLHIISRPRRTTNIQQHGTIKNLNWYTIVVVVLLFLLNFLHTSFGNKYSHPQYKNNSISAPSFFSSPRNADLSTSTSSNLILRPKLTSKEDLTIGYLTAIKGSVPHRQGITISGAILLAIEKINNQTNLLPDVNLVLKYGDTEGDPLKGTKILTDMLCEDVAAFFGPEIACNVEATVAAAWNRTMISYRCPDGTVSDKSKFPTFARTEAPDTQIVKSVLSVLYNYHWNRFSIIVETQSTQYNTVAKSLENFAESNGYVVTNVTHITDGAPKWYEIITGTMNKTRIYVFIGQDKNLIEMMGTMQSLQLFQNGEYLVIFVEMMTYQRREALNYLWRHQDIINHRIEDCTIAPNYEENVAKSLLVVAPSPPDHTYSAFSDLVNAYGKRPPFNFRDLIGFKKQVSVYAANLYDSVILFAKALHSLKLERPEESIQVLARDGLAIFQHIIKMKEYESITGAKISLDENGDSEGNYTLIAFKPNSFTRIMNLNHSFSCKHYMIPVGNFHPRAPSENLTFPRMRLFSGMQIDWVNGKKPSDEPRCGFSGERCLGPGRGYRSIIMVSVFGLILFIVLCVAASLYRKWKIEQEIEGLLWKIDESELQMQQPFGDNSQSRISLVSVGSLGQMYCTTAHYKGALVRVKELKLVKKYAISRQTMKEMRYMRERCHTNINSFHGAVIQPMRISLIFDYCGKGSLSDVVENEDIKLDSTFIASLIHDLVKGMIYLHDSDLGVHGNLKSSNCVITSRWVLQLTDFGLSELRLASISVDPVVSHSYFQSLLWTAPELLREGYHTAKGTQAGDVYAFGIILYEIYGRKGPYGMCEYDPKEIVDNVRRNLGCVPFRPDIEFLDECSTLCPDYVISVMRDSWDEVVENRPTFRTIREKLKPLKEGMAPNIMDHMISMMEKYTNNLEGLVSERTSLLFQEKKKTEDLLHRMLPPPVALKLTGGCGIEPESFDSVTIYFSDIVGFTAMSAESTPLQVVNFLNDLYTLFDSIITGYDVYKVETIGDAYMVVSGLPLRNGIRHAGEISSMALDLLTAIHTYRIAHRPNETLKLRIGIHTGPVCAGVVGLTMPRYCLFGDTVNTASRMESNGEPLKIHISEECKVVLDKLGGYIIKERGTVYLKGKGDVRTWWLIAACDGAVSPRRNENNDLRPLFSRPRAGLGNFNDQSSFRRRCSPKLTDSGNLSRHGSFCGGGCGPPGANNSSSTHLGQQQAHRGSSNYIRRPSFDPALLTLSLRNSQLNRNSQSNLNSHLESSHKASPIDTPSRTRKLLDLNKPGQQDCSVITIEPPSDHSSMLGHSGTPSPVKSTVGPVPLPIPASVTQQASSTSTQSLPQSPSCPSNLWLKNKKFVIPPRQKLVQQVSVRESRSLDVLVARDNHLPPPNSISKLRRMSRSVDADDVLNDDAVNPNNPSSDPNSPNLLPPNTPTANTNTSSSNIFTGGGGGNNALRFYDHHHTPPPLCKRPTYNKQYRHFRKPNHMDLDTLSYTSDDRNESIYLLDHAEGLPGPERRYSSNFCETCDESEEHDDEQEHHHDDEQLGDDATEPPNMTPDEASKPLRKRKSVSSTTSSSRNRRKEPNGGEKEKKKSNNLKKWFHTIINGSSQSGAGGGPKMGASSAPSSSSYNSSNTNVPDPANLYLLTKDGGESTTSSGGEGGNHSAEYPPDRESVL</sequence>
<dbReference type="InterPro" id="IPR050401">
    <property type="entry name" value="Cyclic_nucleotide_synthase"/>
</dbReference>
<dbReference type="GO" id="GO:0005524">
    <property type="term" value="F:ATP binding"/>
    <property type="evidence" value="ECO:0007669"/>
    <property type="project" value="InterPro"/>
</dbReference>
<dbReference type="GO" id="GO:0001653">
    <property type="term" value="F:peptide receptor activity"/>
    <property type="evidence" value="ECO:0007669"/>
    <property type="project" value="TreeGrafter"/>
</dbReference>
<evidence type="ECO:0000256" key="10">
    <source>
        <dbReference type="ARBA" id="ARBA00023180"/>
    </source>
</evidence>
<evidence type="ECO:0000256" key="1">
    <source>
        <dbReference type="ARBA" id="ARBA00001436"/>
    </source>
</evidence>
<dbReference type="PANTHER" id="PTHR11920">
    <property type="entry name" value="GUANYLYL CYCLASE"/>
    <property type="match status" value="1"/>
</dbReference>
<evidence type="ECO:0000256" key="14">
    <source>
        <dbReference type="RuleBase" id="RU003431"/>
    </source>
</evidence>
<evidence type="ECO:0000313" key="19">
    <source>
        <dbReference type="EMBL" id="OXA45515.1"/>
    </source>
</evidence>
<dbReference type="InterPro" id="IPR001245">
    <property type="entry name" value="Ser-Thr/Tyr_kinase_cat_dom"/>
</dbReference>
<dbReference type="GO" id="GO:0004383">
    <property type="term" value="F:guanylate cyclase activity"/>
    <property type="evidence" value="ECO:0007669"/>
    <property type="project" value="UniProtKB-EC"/>
</dbReference>
<evidence type="ECO:0000256" key="13">
    <source>
        <dbReference type="RuleBase" id="RU000405"/>
    </source>
</evidence>
<comment type="catalytic activity">
    <reaction evidence="1 14">
        <text>GTP = 3',5'-cyclic GMP + diphosphate</text>
        <dbReference type="Rhea" id="RHEA:13665"/>
        <dbReference type="ChEBI" id="CHEBI:33019"/>
        <dbReference type="ChEBI" id="CHEBI:37565"/>
        <dbReference type="ChEBI" id="CHEBI:57746"/>
        <dbReference type="EC" id="4.6.1.2"/>
    </reaction>
</comment>
<feature type="region of interest" description="Disordered" evidence="15">
    <location>
        <begin position="1532"/>
        <end position="1682"/>
    </location>
</feature>
<evidence type="ECO:0000259" key="18">
    <source>
        <dbReference type="PROSITE" id="PS50125"/>
    </source>
</evidence>
<evidence type="ECO:0000256" key="11">
    <source>
        <dbReference type="ARBA" id="ARBA00023239"/>
    </source>
</evidence>
<dbReference type="EC" id="4.6.1.2" evidence="3 14"/>
<keyword evidence="12 14" id="KW-0141">cGMP biosynthesis</keyword>
<dbReference type="Pfam" id="PF07714">
    <property type="entry name" value="PK_Tyr_Ser-Thr"/>
    <property type="match status" value="1"/>
</dbReference>
<dbReference type="GO" id="GO:0004672">
    <property type="term" value="F:protein kinase activity"/>
    <property type="evidence" value="ECO:0007669"/>
    <property type="project" value="InterPro"/>
</dbReference>
<comment type="subcellular location">
    <subcellularLocation>
        <location evidence="2">Membrane</location>
        <topology evidence="2">Single-pass type I membrane protein</topology>
    </subcellularLocation>
</comment>
<gene>
    <name evidence="19" type="ORF">Fcan01_19512</name>
</gene>
<feature type="compositionally biased region" description="Polar residues" evidence="15">
    <location>
        <begin position="1214"/>
        <end position="1233"/>
    </location>
</feature>
<dbReference type="InterPro" id="IPR018297">
    <property type="entry name" value="A/G_cyclase_CS"/>
</dbReference>
<feature type="transmembrane region" description="Helical" evidence="16">
    <location>
        <begin position="38"/>
        <end position="55"/>
    </location>
</feature>
<proteinExistence type="inferred from homology"/>
<evidence type="ECO:0000256" key="15">
    <source>
        <dbReference type="SAM" id="MobiDB-lite"/>
    </source>
</evidence>
<dbReference type="PROSITE" id="PS00452">
    <property type="entry name" value="GUANYLATE_CYCLASE_1"/>
    <property type="match status" value="1"/>
</dbReference>
<dbReference type="GO" id="GO:0005886">
    <property type="term" value="C:plasma membrane"/>
    <property type="evidence" value="ECO:0007669"/>
    <property type="project" value="TreeGrafter"/>
</dbReference>
<dbReference type="PROSITE" id="PS50011">
    <property type="entry name" value="PROTEIN_KINASE_DOM"/>
    <property type="match status" value="1"/>
</dbReference>
<dbReference type="EMBL" id="LNIX01000017">
    <property type="protein sequence ID" value="OXA45515.1"/>
    <property type="molecule type" value="Genomic_DNA"/>
</dbReference>
<dbReference type="OMA" id="PTDEPMC"/>
<dbReference type="FunFam" id="3.30.70.1230:FF:000019">
    <property type="entry name" value="Guanylate cyclase"/>
    <property type="match status" value="1"/>
</dbReference>
<dbReference type="SUPFAM" id="SSF56112">
    <property type="entry name" value="Protein kinase-like (PK-like)"/>
    <property type="match status" value="1"/>
</dbReference>
<dbReference type="CDD" id="cd06370">
    <property type="entry name" value="PBP1_SAP_GC-like"/>
    <property type="match status" value="1"/>
</dbReference>